<evidence type="ECO:0000313" key="3">
    <source>
        <dbReference type="Proteomes" id="UP000466794"/>
    </source>
</evidence>
<dbReference type="EMBL" id="WRPP01000001">
    <property type="protein sequence ID" value="MVU76177.1"/>
    <property type="molecule type" value="Genomic_DNA"/>
</dbReference>
<sequence>MRVRTIAATAAACTGIALAGSAVAGTASAATPFLIPQAGAAGVELSPGETQALANSPIPALIDRYGPRDMVSVDLESDSTLPQTGDAVYADMPSIVGEAASHPDGEVALALVPEGLVVLQVW</sequence>
<proteinExistence type="predicted"/>
<gene>
    <name evidence="2" type="ORF">GPX89_02850</name>
</gene>
<keyword evidence="3" id="KW-1185">Reference proteome</keyword>
<feature type="chain" id="PRO_5029598891" evidence="1">
    <location>
        <begin position="30"/>
        <end position="122"/>
    </location>
</feature>
<protein>
    <submittedName>
        <fullName evidence="2">Uncharacterized protein</fullName>
    </submittedName>
</protein>
<dbReference type="RefSeq" id="WP_157354912.1">
    <property type="nucleotide sequence ID" value="NZ_WRPP01000001.1"/>
</dbReference>
<dbReference type="Proteomes" id="UP000466794">
    <property type="component" value="Unassembled WGS sequence"/>
</dbReference>
<keyword evidence="1" id="KW-0732">Signal</keyword>
<evidence type="ECO:0000313" key="2">
    <source>
        <dbReference type="EMBL" id="MVU76177.1"/>
    </source>
</evidence>
<reference evidence="2 3" key="1">
    <citation type="submission" date="2019-12" db="EMBL/GenBank/DDBJ databases">
        <title>Nocardia sp. nov. ET3-3 isolated from soil.</title>
        <authorList>
            <person name="Kanchanasin P."/>
            <person name="Tanasupawat S."/>
            <person name="Yuki M."/>
            <person name="Kudo T."/>
        </authorList>
    </citation>
    <scope>NUCLEOTIDE SEQUENCE [LARGE SCALE GENOMIC DNA]</scope>
    <source>
        <strain evidence="2 3">ET3-3</strain>
    </source>
</reference>
<organism evidence="2 3">
    <name type="scientific">Nocardia terrae</name>
    <dbReference type="NCBI Taxonomy" id="2675851"/>
    <lineage>
        <taxon>Bacteria</taxon>
        <taxon>Bacillati</taxon>
        <taxon>Actinomycetota</taxon>
        <taxon>Actinomycetes</taxon>
        <taxon>Mycobacteriales</taxon>
        <taxon>Nocardiaceae</taxon>
        <taxon>Nocardia</taxon>
    </lineage>
</organism>
<name>A0A7K1UPD7_9NOCA</name>
<accession>A0A7K1UPD7</accession>
<dbReference type="AlphaFoldDB" id="A0A7K1UPD7"/>
<evidence type="ECO:0000256" key="1">
    <source>
        <dbReference type="SAM" id="SignalP"/>
    </source>
</evidence>
<comment type="caution">
    <text evidence="2">The sequence shown here is derived from an EMBL/GenBank/DDBJ whole genome shotgun (WGS) entry which is preliminary data.</text>
</comment>
<feature type="signal peptide" evidence="1">
    <location>
        <begin position="1"/>
        <end position="29"/>
    </location>
</feature>